<protein>
    <submittedName>
        <fullName evidence="1">Uncharacterized protein</fullName>
    </submittedName>
</protein>
<evidence type="ECO:0000313" key="1">
    <source>
        <dbReference type="EMBL" id="EDR28332.1"/>
    </source>
</evidence>
<name>B0EAW4_ENTDS</name>
<sequence length="332" mass="39409">MSNDAKMKVVIFKDRVIKFAEWVDNDNQKNITKKYKEYIEIVLNTTSKFFERMYCLFYPLDEKARCVLEEVVSSIDLFRMKESPSFTELRTVVNEIRPDLTPILNKFLNYQVIYCTRHIKLISEFLNELKPNEYKIIYEKFQHFLKKVQFIVRTQKLLDLINQTYENSPKLSINFTFSDIQKKYQWSDFRPPINETESKHTKTHLVEQVIEPNAIKETTEPNTIEQTKKPKLPLSLRKESNNFQPKQSVSTKVSSIDLSAVTQVPYKDKSPNIEQVKELRYLDIGCKEIITDQKDEQIDFLLKCIKQKLNQNMHFYDTQQTEDVLKVLSSLF</sequence>
<dbReference type="GeneID" id="5880416"/>
<dbReference type="AlphaFoldDB" id="B0EAW4"/>
<dbReference type="OMA" id="TITKCID"/>
<gene>
    <name evidence="1" type="ORF">EDI_066530</name>
</gene>
<organism evidence="2">
    <name type="scientific">Entamoeba dispar (strain ATCC PRA-260 / SAW760)</name>
    <dbReference type="NCBI Taxonomy" id="370354"/>
    <lineage>
        <taxon>Eukaryota</taxon>
        <taxon>Amoebozoa</taxon>
        <taxon>Evosea</taxon>
        <taxon>Archamoebae</taxon>
        <taxon>Mastigamoebida</taxon>
        <taxon>Entamoebidae</taxon>
        <taxon>Entamoeba</taxon>
    </lineage>
</organism>
<dbReference type="eggNOG" id="ENOG502RFX8">
    <property type="taxonomic scope" value="Eukaryota"/>
</dbReference>
<dbReference type="Proteomes" id="UP000008076">
    <property type="component" value="Unassembled WGS sequence"/>
</dbReference>
<reference evidence="2" key="1">
    <citation type="submission" date="2007-12" db="EMBL/GenBank/DDBJ databases">
        <title>Annotation of Entamoeba dispar SAW760.</title>
        <authorList>
            <person name="Lorenzi H."/>
            <person name="Inman J."/>
            <person name="Schobel S."/>
            <person name="Amedeo P."/>
            <person name="Caler E."/>
        </authorList>
    </citation>
    <scope>NUCLEOTIDE SEQUENCE [LARGE SCALE GENOMIC DNA]</scope>
    <source>
        <strain evidence="2">ATCC PRA-260 / SAW760</strain>
    </source>
</reference>
<accession>B0EAW4</accession>
<dbReference type="VEuPathDB" id="AmoebaDB:EDI_066530"/>
<dbReference type="OrthoDB" id="26543at2759"/>
<dbReference type="RefSeq" id="XP_001735467.1">
    <property type="nucleotide sequence ID" value="XM_001735415.1"/>
</dbReference>
<proteinExistence type="predicted"/>
<evidence type="ECO:0000313" key="2">
    <source>
        <dbReference type="Proteomes" id="UP000008076"/>
    </source>
</evidence>
<dbReference type="KEGG" id="edi:EDI_066530"/>
<keyword evidence="2" id="KW-1185">Reference proteome</keyword>
<dbReference type="EMBL" id="DS548516">
    <property type="protein sequence ID" value="EDR28332.1"/>
    <property type="molecule type" value="Genomic_DNA"/>
</dbReference>